<evidence type="ECO:0000256" key="3">
    <source>
        <dbReference type="ARBA" id="ARBA00022692"/>
    </source>
</evidence>
<dbReference type="Pfam" id="PF02706">
    <property type="entry name" value="Wzz"/>
    <property type="match status" value="1"/>
</dbReference>
<comment type="subcellular location">
    <subcellularLocation>
        <location evidence="1">Cell membrane</location>
        <topology evidence="1">Multi-pass membrane protein</topology>
    </subcellularLocation>
</comment>
<keyword evidence="2" id="KW-1003">Cell membrane</keyword>
<dbReference type="OrthoDB" id="5781423at2"/>
<dbReference type="EMBL" id="FOSC01000001">
    <property type="protein sequence ID" value="SFJ20601.1"/>
    <property type="molecule type" value="Genomic_DNA"/>
</dbReference>
<dbReference type="PANTHER" id="PTHR32309">
    <property type="entry name" value="TYROSINE-PROTEIN KINASE"/>
    <property type="match status" value="1"/>
</dbReference>
<reference evidence="8 9" key="1">
    <citation type="submission" date="2016-10" db="EMBL/GenBank/DDBJ databases">
        <authorList>
            <person name="de Groot N.N."/>
        </authorList>
    </citation>
    <scope>NUCLEOTIDE SEQUENCE [LARGE SCALE GENOMIC DNA]</scope>
    <source>
        <strain evidence="8 9">IBRC-M 10445</strain>
    </source>
</reference>
<name>A0A1I3PGQ3_9GAMM</name>
<evidence type="ECO:0000313" key="9">
    <source>
        <dbReference type="Proteomes" id="UP000199445"/>
    </source>
</evidence>
<evidence type="ECO:0000259" key="7">
    <source>
        <dbReference type="Pfam" id="PF02706"/>
    </source>
</evidence>
<evidence type="ECO:0000256" key="4">
    <source>
        <dbReference type="ARBA" id="ARBA00022989"/>
    </source>
</evidence>
<sequence length="261" mass="29268">MNENNQQPQQPQQPYYDDEISLVDLATTFIRRRRVFYAVVVSVVVLAAAYALVFVGEVKEYSTLIQLGEQQGEESREPLEQPATVIAAIENRWYPELQAVYAETEGERLPIRINASNPKETTLIKLSTETSPENAGEVETVHQQLVEKITQRQSELLKRQQRVLEKRLESISNTLERLSSQDVAGEALAQTIQEQVDVQAQLESLKPAETLVVARESLENKGTSKKLILALAIVLGLMLGIFAAFMAEFASQVRQAMKEKA</sequence>
<keyword evidence="9" id="KW-1185">Reference proteome</keyword>
<evidence type="ECO:0000256" key="5">
    <source>
        <dbReference type="ARBA" id="ARBA00023136"/>
    </source>
</evidence>
<dbReference type="Proteomes" id="UP000199445">
    <property type="component" value="Unassembled WGS sequence"/>
</dbReference>
<evidence type="ECO:0000256" key="6">
    <source>
        <dbReference type="SAM" id="Phobius"/>
    </source>
</evidence>
<accession>A0A1I3PGQ3</accession>
<protein>
    <recommendedName>
        <fullName evidence="7">Polysaccharide chain length determinant N-terminal domain-containing protein</fullName>
    </recommendedName>
</protein>
<keyword evidence="3 6" id="KW-0812">Transmembrane</keyword>
<dbReference type="InterPro" id="IPR003856">
    <property type="entry name" value="LPS_length_determ_N"/>
</dbReference>
<gene>
    <name evidence="8" type="ORF">SAMN05216429_101188</name>
</gene>
<evidence type="ECO:0000256" key="1">
    <source>
        <dbReference type="ARBA" id="ARBA00004651"/>
    </source>
</evidence>
<feature type="transmembrane region" description="Helical" evidence="6">
    <location>
        <begin position="35"/>
        <end position="56"/>
    </location>
</feature>
<keyword evidence="4 6" id="KW-1133">Transmembrane helix</keyword>
<dbReference type="GO" id="GO:0005886">
    <property type="term" value="C:plasma membrane"/>
    <property type="evidence" value="ECO:0007669"/>
    <property type="project" value="UniProtKB-SubCell"/>
</dbReference>
<dbReference type="RefSeq" id="WP_091700465.1">
    <property type="nucleotide sequence ID" value="NZ_BMYN01000016.1"/>
</dbReference>
<dbReference type="AlphaFoldDB" id="A0A1I3PGQ3"/>
<feature type="transmembrane region" description="Helical" evidence="6">
    <location>
        <begin position="227"/>
        <end position="250"/>
    </location>
</feature>
<proteinExistence type="predicted"/>
<feature type="domain" description="Polysaccharide chain length determinant N-terminal" evidence="7">
    <location>
        <begin position="18"/>
        <end position="84"/>
    </location>
</feature>
<evidence type="ECO:0000313" key="8">
    <source>
        <dbReference type="EMBL" id="SFJ20601.1"/>
    </source>
</evidence>
<dbReference type="PANTHER" id="PTHR32309:SF13">
    <property type="entry name" value="FERRIC ENTEROBACTIN TRANSPORT PROTEIN FEPE"/>
    <property type="match status" value="1"/>
</dbReference>
<keyword evidence="5 6" id="KW-0472">Membrane</keyword>
<dbReference type="InterPro" id="IPR050445">
    <property type="entry name" value="Bact_polysacc_biosynth/exp"/>
</dbReference>
<dbReference type="GO" id="GO:0004713">
    <property type="term" value="F:protein tyrosine kinase activity"/>
    <property type="evidence" value="ECO:0007669"/>
    <property type="project" value="TreeGrafter"/>
</dbReference>
<organism evidence="8 9">
    <name type="scientific">Marinobacter persicus</name>
    <dbReference type="NCBI Taxonomy" id="930118"/>
    <lineage>
        <taxon>Bacteria</taxon>
        <taxon>Pseudomonadati</taxon>
        <taxon>Pseudomonadota</taxon>
        <taxon>Gammaproteobacteria</taxon>
        <taxon>Pseudomonadales</taxon>
        <taxon>Marinobacteraceae</taxon>
        <taxon>Marinobacter</taxon>
    </lineage>
</organism>
<evidence type="ECO:0000256" key="2">
    <source>
        <dbReference type="ARBA" id="ARBA00022475"/>
    </source>
</evidence>